<feature type="compositionally biased region" description="Basic and acidic residues" evidence="1">
    <location>
        <begin position="564"/>
        <end position="573"/>
    </location>
</feature>
<feature type="region of interest" description="Disordered" evidence="1">
    <location>
        <begin position="57"/>
        <end position="405"/>
    </location>
</feature>
<protein>
    <submittedName>
        <fullName evidence="2">Uncharacterized protein</fullName>
    </submittedName>
</protein>
<dbReference type="Proteomes" id="UP000005622">
    <property type="component" value="Unassembled WGS sequence"/>
</dbReference>
<gene>
    <name evidence="2" type="ORF">NERG_00695</name>
</gene>
<evidence type="ECO:0000256" key="1">
    <source>
        <dbReference type="SAM" id="MobiDB-lite"/>
    </source>
</evidence>
<feature type="compositionally biased region" description="Basic and acidic residues" evidence="1">
    <location>
        <begin position="433"/>
        <end position="464"/>
    </location>
</feature>
<dbReference type="EMBL" id="JH604634">
    <property type="protein sequence ID" value="EHY65999.1"/>
    <property type="molecule type" value="Genomic_DNA"/>
</dbReference>
<organism evidence="2">
    <name type="scientific">Nematocida ausubeli (strain ATCC PRA-371 / ERTm2)</name>
    <name type="common">Nematode killer fungus</name>
    <dbReference type="NCBI Taxonomy" id="1913371"/>
    <lineage>
        <taxon>Eukaryota</taxon>
        <taxon>Fungi</taxon>
        <taxon>Fungi incertae sedis</taxon>
        <taxon>Microsporidia</taxon>
        <taxon>Nematocida</taxon>
    </lineage>
</organism>
<feature type="compositionally biased region" description="Basic and acidic residues" evidence="1">
    <location>
        <begin position="286"/>
        <end position="306"/>
    </location>
</feature>
<feature type="compositionally biased region" description="Polar residues" evidence="1">
    <location>
        <begin position="390"/>
        <end position="401"/>
    </location>
</feature>
<feature type="region of interest" description="Disordered" evidence="1">
    <location>
        <begin position="547"/>
        <end position="589"/>
    </location>
</feature>
<dbReference type="AlphaFoldDB" id="H8ZAU6"/>
<sequence length="649" mass="71900">MSKDTGHGIVTQCIKEWREYLSEEKSEVVKKIQEMRIKNTFIPPSLVEKHVVLEQEDVKEKRKKVKKTVQTAEKEEPKEAEKESAAQGTEIEVPAEKEPKKGLSSVAKKPRTKKVQDKEVVKSAQKAQLSETEEKAEVPSKKTSLSPEMEQAISKDTSEKKTTKKAKKQKEKSASPAEEPSSVKKTTKKAQSVLSEKKEDPSESKKIARDTSSKKEIQTSKKEAQAVETEKSASKPTESPATVLSPLSLFEKMNPMANPTGQDSLVIQQKEKKDDSSTSASPKKQSTKEVAEERPEPLGEKSEKTSDASVAHPSSTSTEPLEKTAEISVQTTTPVKETSSGMPPVGIESKSMPKSAKTSLMNKETPAETSEPKVSIAVGDLAKEDITPPSDRSTPAVSTPKNKALLDGEVVMPSIIADVPNKKDSINTNTAVNKERLSDETKEMRKDHFKKSYNESSTEMDKPSKNIHLSSTLSVAHSVDESNFERLLPSKNEISVEAVKKNLITSQKRLISEKKRDRPNQSFVGLKPEELKEKTFELNKLLKTFKTKIKQDHTPQPPPAQEPADAKDKHSEPESAFTPVIDFSDDEPSRGIKYNTKWVDSPSLPRKLLMQSEDQAEKIFGSSVNTKVNLKEMFSTLKNLPSDSPTKMT</sequence>
<accession>H8ZAU6</accession>
<feature type="region of interest" description="Disordered" evidence="1">
    <location>
        <begin position="421"/>
        <end position="465"/>
    </location>
</feature>
<dbReference type="HOGENOM" id="CLU_422164_0_0_1"/>
<evidence type="ECO:0000313" key="2">
    <source>
        <dbReference type="EMBL" id="EHY65999.1"/>
    </source>
</evidence>
<feature type="compositionally biased region" description="Basic and acidic residues" evidence="1">
    <location>
        <begin position="72"/>
        <end position="84"/>
    </location>
</feature>
<name>H8ZAU6_NEMA1</name>
<dbReference type="STRING" id="944018.H8ZAU6"/>
<feature type="compositionally biased region" description="Basic and acidic residues" evidence="1">
    <location>
        <begin position="195"/>
        <end position="233"/>
    </location>
</feature>
<feature type="compositionally biased region" description="Polar residues" evidence="1">
    <location>
        <begin position="327"/>
        <end position="341"/>
    </location>
</feature>
<reference evidence="2" key="1">
    <citation type="submission" date="2011-03" db="EMBL/GenBank/DDBJ databases">
        <title>The Genome Sequence of Nematocida sp1 strain ERTm2.</title>
        <authorList>
            <consortium name="The Broad Institute Genome Sequencing Platform"/>
            <consortium name="The Broad Institute Genome Sequencing Center for Infectious Disease"/>
            <person name="Cuomo C."/>
            <person name="Troemel E."/>
            <person name="Young S.K."/>
            <person name="Zeng Q."/>
            <person name="Gargeya S."/>
            <person name="Fitzgerald M."/>
            <person name="Haas B."/>
            <person name="Abouelleil A."/>
            <person name="Alvarado L."/>
            <person name="Arachchi H.M."/>
            <person name="Berlin A."/>
            <person name="Brown A."/>
            <person name="Chapman S.B."/>
            <person name="Chen Z."/>
            <person name="Dunbar C."/>
            <person name="Freedman E."/>
            <person name="Gearin G."/>
            <person name="Gellesch M."/>
            <person name="Goldberg J."/>
            <person name="Griggs A."/>
            <person name="Gujja S."/>
            <person name="Heilman E.R."/>
            <person name="Heiman D."/>
            <person name="Howarth C."/>
            <person name="Larson L."/>
            <person name="Lui A."/>
            <person name="MacDonald P.J.P."/>
            <person name="Mehta T."/>
            <person name="Montmayeur A."/>
            <person name="Murphy C."/>
            <person name="Neiman D."/>
            <person name="Pearson M."/>
            <person name="Priest M."/>
            <person name="Roberts A."/>
            <person name="Saif S."/>
            <person name="Shea T."/>
            <person name="Shenoy N."/>
            <person name="Sisk P."/>
            <person name="Stolte C."/>
            <person name="Sykes S."/>
            <person name="White J."/>
            <person name="Yandava C."/>
            <person name="Wortman J."/>
            <person name="Nusbaum C."/>
            <person name="Birren B."/>
        </authorList>
    </citation>
    <scope>NUCLEOTIDE SEQUENCE</scope>
    <source>
        <strain evidence="2">ERTm2</strain>
    </source>
</reference>
<proteinExistence type="predicted"/>
<feature type="compositionally biased region" description="Polar residues" evidence="1">
    <location>
        <begin position="257"/>
        <end position="267"/>
    </location>
</feature>